<protein>
    <submittedName>
        <fullName evidence="2">Uncharacterized protein</fullName>
    </submittedName>
</protein>
<accession>A0AAD3XG65</accession>
<organism evidence="2 3">
    <name type="scientific">Nepenthes gracilis</name>
    <name type="common">Slender pitcher plant</name>
    <dbReference type="NCBI Taxonomy" id="150966"/>
    <lineage>
        <taxon>Eukaryota</taxon>
        <taxon>Viridiplantae</taxon>
        <taxon>Streptophyta</taxon>
        <taxon>Embryophyta</taxon>
        <taxon>Tracheophyta</taxon>
        <taxon>Spermatophyta</taxon>
        <taxon>Magnoliopsida</taxon>
        <taxon>eudicotyledons</taxon>
        <taxon>Gunneridae</taxon>
        <taxon>Pentapetalae</taxon>
        <taxon>Caryophyllales</taxon>
        <taxon>Nepenthaceae</taxon>
        <taxon>Nepenthes</taxon>
    </lineage>
</organism>
<evidence type="ECO:0000256" key="1">
    <source>
        <dbReference type="SAM" id="MobiDB-lite"/>
    </source>
</evidence>
<feature type="region of interest" description="Disordered" evidence="1">
    <location>
        <begin position="1"/>
        <end position="61"/>
    </location>
</feature>
<dbReference type="EMBL" id="BSYO01000004">
    <property type="protein sequence ID" value="GMH03405.1"/>
    <property type="molecule type" value="Genomic_DNA"/>
</dbReference>
<gene>
    <name evidence="2" type="ORF">Nepgr_005244</name>
</gene>
<name>A0AAD3XG65_NEPGR</name>
<dbReference type="Proteomes" id="UP001279734">
    <property type="component" value="Unassembled WGS sequence"/>
</dbReference>
<evidence type="ECO:0000313" key="2">
    <source>
        <dbReference type="EMBL" id="GMH03405.1"/>
    </source>
</evidence>
<evidence type="ECO:0000313" key="3">
    <source>
        <dbReference type="Proteomes" id="UP001279734"/>
    </source>
</evidence>
<feature type="compositionally biased region" description="Basic and acidic residues" evidence="1">
    <location>
        <begin position="1"/>
        <end position="12"/>
    </location>
</feature>
<feature type="compositionally biased region" description="Polar residues" evidence="1">
    <location>
        <begin position="14"/>
        <end position="42"/>
    </location>
</feature>
<sequence length="130" mass="14316">MPIAADSKEKIRNKSSAAAQQISKDAAGTQGNSTATKQNSHTMLVFKSTHNQKRQENQKLIHPTMKTHNRLHFRCSTSKPAIINVAEKTKSQNCCLPLQQTSYTAATAKSFRVDMCMLAALTTLCGHDQN</sequence>
<comment type="caution">
    <text evidence="2">The sequence shown here is derived from an EMBL/GenBank/DDBJ whole genome shotgun (WGS) entry which is preliminary data.</text>
</comment>
<proteinExistence type="predicted"/>
<reference evidence="2" key="1">
    <citation type="submission" date="2023-05" db="EMBL/GenBank/DDBJ databases">
        <title>Nepenthes gracilis genome sequencing.</title>
        <authorList>
            <person name="Fukushima K."/>
        </authorList>
    </citation>
    <scope>NUCLEOTIDE SEQUENCE</scope>
    <source>
        <strain evidence="2">SING2019-196</strain>
    </source>
</reference>
<keyword evidence="3" id="KW-1185">Reference proteome</keyword>
<dbReference type="AlphaFoldDB" id="A0AAD3XG65"/>